<dbReference type="EMBL" id="WKKI01000002">
    <property type="protein sequence ID" value="MRX70833.1"/>
    <property type="molecule type" value="Genomic_DNA"/>
</dbReference>
<comment type="caution">
    <text evidence="4">The sequence shown here is derived from an EMBL/GenBank/DDBJ whole genome shotgun (WGS) entry which is preliminary data.</text>
</comment>
<evidence type="ECO:0000256" key="3">
    <source>
        <dbReference type="SAM" id="SignalP"/>
    </source>
</evidence>
<feature type="signal peptide" evidence="3">
    <location>
        <begin position="1"/>
        <end position="18"/>
    </location>
</feature>
<evidence type="ECO:0000313" key="4">
    <source>
        <dbReference type="EMBL" id="MRX70833.1"/>
    </source>
</evidence>
<feature type="compositionally biased region" description="Acidic residues" evidence="2">
    <location>
        <begin position="51"/>
        <end position="67"/>
    </location>
</feature>
<dbReference type="Gene3D" id="2.60.40.1240">
    <property type="match status" value="1"/>
</dbReference>
<dbReference type="InterPro" id="IPR029050">
    <property type="entry name" value="Immunoprotect_excell_Ig-like"/>
</dbReference>
<sequence>MKKLACGLVLSGVLVLTACGGNEGATTPAPADQSPKTQETAKEEAPMEEVPNTEEESTEGESLSEQDNGEMYEEGFGKMKAIGVGYSEEAGIDGTDSPVKPISMGTMNLYINSVGIVDVEPEEEMKYIFNEQDQVRAIIVDMKAENTSDKDITFNPNQSIIVTDTGEQLESEMMFMGEAGGDFLGKVAKEGQTWWLVKNLDKDIKKLTLVVSAPFSTDDWEDVGEEKRIEFEVLTWEESKQKNN</sequence>
<organism evidence="4 5">
    <name type="scientific">Metabacillus lacus</name>
    <dbReference type="NCBI Taxonomy" id="1983721"/>
    <lineage>
        <taxon>Bacteria</taxon>
        <taxon>Bacillati</taxon>
        <taxon>Bacillota</taxon>
        <taxon>Bacilli</taxon>
        <taxon>Bacillales</taxon>
        <taxon>Bacillaceae</taxon>
        <taxon>Metabacillus</taxon>
    </lineage>
</organism>
<feature type="region of interest" description="Disordered" evidence="2">
    <location>
        <begin position="23"/>
        <end position="67"/>
    </location>
</feature>
<reference evidence="4 5" key="1">
    <citation type="submission" date="2019-11" db="EMBL/GenBank/DDBJ databases">
        <title>Bacillus lacus genome.</title>
        <authorList>
            <person name="Allen C.J."/>
            <person name="Newman J.D."/>
        </authorList>
    </citation>
    <scope>NUCLEOTIDE SEQUENCE [LARGE SCALE GENOMIC DNA]</scope>
    <source>
        <strain evidence="4 5">KCTC 33946</strain>
    </source>
</reference>
<dbReference type="RefSeq" id="WP_154305969.1">
    <property type="nucleotide sequence ID" value="NZ_WKKI01000002.1"/>
</dbReference>
<proteinExistence type="predicted"/>
<gene>
    <name evidence="4" type="ORF">GJU40_01460</name>
</gene>
<evidence type="ECO:0000256" key="1">
    <source>
        <dbReference type="ARBA" id="ARBA00022729"/>
    </source>
</evidence>
<dbReference type="OrthoDB" id="2352785at2"/>
<name>A0A7X2IW08_9BACI</name>
<dbReference type="Proteomes" id="UP000448867">
    <property type="component" value="Unassembled WGS sequence"/>
</dbReference>
<evidence type="ECO:0008006" key="6">
    <source>
        <dbReference type="Google" id="ProtNLM"/>
    </source>
</evidence>
<keyword evidence="5" id="KW-1185">Reference proteome</keyword>
<keyword evidence="1 3" id="KW-0732">Signal</keyword>
<evidence type="ECO:0000313" key="5">
    <source>
        <dbReference type="Proteomes" id="UP000448867"/>
    </source>
</evidence>
<protein>
    <recommendedName>
        <fullName evidence="6">DUF4352 domain-containing protein</fullName>
    </recommendedName>
</protein>
<evidence type="ECO:0000256" key="2">
    <source>
        <dbReference type="SAM" id="MobiDB-lite"/>
    </source>
</evidence>
<dbReference type="PROSITE" id="PS51257">
    <property type="entry name" value="PROKAR_LIPOPROTEIN"/>
    <property type="match status" value="1"/>
</dbReference>
<accession>A0A7X2IW08</accession>
<feature type="chain" id="PRO_5039584061" description="DUF4352 domain-containing protein" evidence="3">
    <location>
        <begin position="19"/>
        <end position="244"/>
    </location>
</feature>
<dbReference type="AlphaFoldDB" id="A0A7X2IW08"/>